<dbReference type="AlphaFoldDB" id="A0A2V3UKB7"/>
<dbReference type="Proteomes" id="UP000248021">
    <property type="component" value="Unassembled WGS sequence"/>
</dbReference>
<dbReference type="EMBL" id="QJJK01000004">
    <property type="protein sequence ID" value="PXW59952.1"/>
    <property type="molecule type" value="Genomic_DNA"/>
</dbReference>
<keyword evidence="2" id="KW-1185">Reference proteome</keyword>
<evidence type="ECO:0000313" key="1">
    <source>
        <dbReference type="EMBL" id="PXW59952.1"/>
    </source>
</evidence>
<accession>A0A2V3UKB7</accession>
<sequence length="100" mass="11093">MSNLRLKSAGKQDLTDLAWLEKVLNRLGRRFEMSSSVSEDGSEWVAVIDVEFAETIVHIAWIDGVVHVASSPLRAASRGPRRLRSLLKHALEENGINANV</sequence>
<evidence type="ECO:0000313" key="2">
    <source>
        <dbReference type="Proteomes" id="UP000248021"/>
    </source>
</evidence>
<protein>
    <submittedName>
        <fullName evidence="1">Uncharacterized protein</fullName>
    </submittedName>
</protein>
<organism evidence="1 2">
    <name type="scientific">Chelatococcus asaccharovorans</name>
    <dbReference type="NCBI Taxonomy" id="28210"/>
    <lineage>
        <taxon>Bacteria</taxon>
        <taxon>Pseudomonadati</taxon>
        <taxon>Pseudomonadota</taxon>
        <taxon>Alphaproteobacteria</taxon>
        <taxon>Hyphomicrobiales</taxon>
        <taxon>Chelatococcaceae</taxon>
        <taxon>Chelatococcus</taxon>
    </lineage>
</organism>
<name>A0A2V3UKB7_9HYPH</name>
<proteinExistence type="predicted"/>
<comment type="caution">
    <text evidence="1">The sequence shown here is derived from an EMBL/GenBank/DDBJ whole genome shotgun (WGS) entry which is preliminary data.</text>
</comment>
<reference evidence="1 2" key="1">
    <citation type="submission" date="2018-05" db="EMBL/GenBank/DDBJ databases">
        <title>Genomic Encyclopedia of Type Strains, Phase IV (KMG-IV): sequencing the most valuable type-strain genomes for metagenomic binning, comparative biology and taxonomic classification.</title>
        <authorList>
            <person name="Goeker M."/>
        </authorList>
    </citation>
    <scope>NUCLEOTIDE SEQUENCE [LARGE SCALE GENOMIC DNA]</scope>
    <source>
        <strain evidence="1 2">DSM 6462</strain>
    </source>
</reference>
<gene>
    <name evidence="1" type="ORF">C7450_1042</name>
</gene>